<dbReference type="OrthoDB" id="1730091at2"/>
<comment type="caution">
    <text evidence="2">The sequence shown here is derived from an EMBL/GenBank/DDBJ whole genome shotgun (WGS) entry which is preliminary data.</text>
</comment>
<evidence type="ECO:0000313" key="2">
    <source>
        <dbReference type="EMBL" id="KPL58716.1"/>
    </source>
</evidence>
<evidence type="ECO:0000313" key="3">
    <source>
        <dbReference type="Proteomes" id="UP000050398"/>
    </source>
</evidence>
<dbReference type="PATRIC" id="fig|218284.4.peg.1277"/>
<keyword evidence="1" id="KW-1133">Transmembrane helix</keyword>
<feature type="transmembrane region" description="Helical" evidence="1">
    <location>
        <begin position="67"/>
        <end position="85"/>
    </location>
</feature>
<organism evidence="2 3">
    <name type="scientific">Rossellomorea vietnamensis</name>
    <dbReference type="NCBI Taxonomy" id="218284"/>
    <lineage>
        <taxon>Bacteria</taxon>
        <taxon>Bacillati</taxon>
        <taxon>Bacillota</taxon>
        <taxon>Bacilli</taxon>
        <taxon>Bacillales</taxon>
        <taxon>Bacillaceae</taxon>
        <taxon>Rossellomorea</taxon>
    </lineage>
</organism>
<evidence type="ECO:0000256" key="1">
    <source>
        <dbReference type="SAM" id="Phobius"/>
    </source>
</evidence>
<reference evidence="2 3" key="1">
    <citation type="submission" date="2015-08" db="EMBL/GenBank/DDBJ databases">
        <title>Draft Genome Sequence of Bacillus vietnamensis UCD-SED5.</title>
        <authorList>
            <person name="Lee R.D."/>
            <person name="Jospin G."/>
            <person name="Lang J.M."/>
            <person name="Coil D.A."/>
            <person name="Eisen J.A."/>
        </authorList>
    </citation>
    <scope>NUCLEOTIDE SEQUENCE [LARGE SCALE GENOMIC DNA]</scope>
    <source>
        <strain evidence="2 3">UCD-SED5</strain>
    </source>
</reference>
<dbReference type="AlphaFoldDB" id="A0A0P6WEE2"/>
<dbReference type="NCBIfam" id="NF041644">
    <property type="entry name" value="CBO0543_fam"/>
    <property type="match status" value="1"/>
</dbReference>
<feature type="transmembrane region" description="Helical" evidence="1">
    <location>
        <begin position="146"/>
        <end position="166"/>
    </location>
</feature>
<feature type="transmembrane region" description="Helical" evidence="1">
    <location>
        <begin position="121"/>
        <end position="139"/>
    </location>
</feature>
<accession>A0A0P6WEE2</accession>
<name>A0A0P6WEE2_9BACI</name>
<sequence length="170" mass="20775">MYLILVVVVYLLFAKFFIDWKRWKDFYPTVQFYIICNLTYNLIFYNHTLWEYKAVTVDWLNHTLIDFVFTFFIIPVVIMIYLRYFPYRKKKILYVSSWITYFTFLEYLFHKKGLFIYENGWNLGWSAVFNIIMFTILGLHHKKPLLALIISIPIIGILLLIFHPSFHELK</sequence>
<feature type="transmembrane region" description="Helical" evidence="1">
    <location>
        <begin position="92"/>
        <end position="109"/>
    </location>
</feature>
<proteinExistence type="predicted"/>
<keyword evidence="1" id="KW-0812">Transmembrane</keyword>
<dbReference type="InterPro" id="IPR048147">
    <property type="entry name" value="CBO0543-like"/>
</dbReference>
<dbReference type="Proteomes" id="UP000050398">
    <property type="component" value="Unassembled WGS sequence"/>
</dbReference>
<protein>
    <submittedName>
        <fullName evidence="2">Uncharacterized protein</fullName>
    </submittedName>
</protein>
<gene>
    <name evidence="2" type="ORF">AM506_15410</name>
</gene>
<keyword evidence="1" id="KW-0472">Membrane</keyword>
<dbReference type="EMBL" id="LIXZ01000013">
    <property type="protein sequence ID" value="KPL58716.1"/>
    <property type="molecule type" value="Genomic_DNA"/>
</dbReference>
<dbReference type="eggNOG" id="ENOG50334A4">
    <property type="taxonomic scope" value="Bacteria"/>
</dbReference>
<dbReference type="RefSeq" id="WP_060673383.1">
    <property type="nucleotide sequence ID" value="NZ_JBCNGU010000013.1"/>
</dbReference>